<organism evidence="1 2">
    <name type="scientific">Caerostris extrusa</name>
    <name type="common">Bark spider</name>
    <name type="synonym">Caerostris bankana</name>
    <dbReference type="NCBI Taxonomy" id="172846"/>
    <lineage>
        <taxon>Eukaryota</taxon>
        <taxon>Metazoa</taxon>
        <taxon>Ecdysozoa</taxon>
        <taxon>Arthropoda</taxon>
        <taxon>Chelicerata</taxon>
        <taxon>Arachnida</taxon>
        <taxon>Araneae</taxon>
        <taxon>Araneomorphae</taxon>
        <taxon>Entelegynae</taxon>
        <taxon>Araneoidea</taxon>
        <taxon>Araneidae</taxon>
        <taxon>Caerostris</taxon>
    </lineage>
</organism>
<proteinExistence type="predicted"/>
<gene>
    <name evidence="1" type="ORF">CEXT_36471</name>
</gene>
<dbReference type="Proteomes" id="UP001054945">
    <property type="component" value="Unassembled WGS sequence"/>
</dbReference>
<accession>A0AAV4V264</accession>
<evidence type="ECO:0000313" key="1">
    <source>
        <dbReference type="EMBL" id="GIY64212.1"/>
    </source>
</evidence>
<dbReference type="AlphaFoldDB" id="A0AAV4V264"/>
<dbReference type="EMBL" id="BPLR01013844">
    <property type="protein sequence ID" value="GIY64212.1"/>
    <property type="molecule type" value="Genomic_DNA"/>
</dbReference>
<protein>
    <submittedName>
        <fullName evidence="1">Uncharacterized protein</fullName>
    </submittedName>
</protein>
<reference evidence="1 2" key="1">
    <citation type="submission" date="2021-06" db="EMBL/GenBank/DDBJ databases">
        <title>Caerostris extrusa draft genome.</title>
        <authorList>
            <person name="Kono N."/>
            <person name="Arakawa K."/>
        </authorList>
    </citation>
    <scope>NUCLEOTIDE SEQUENCE [LARGE SCALE GENOMIC DNA]</scope>
</reference>
<evidence type="ECO:0000313" key="2">
    <source>
        <dbReference type="Proteomes" id="UP001054945"/>
    </source>
</evidence>
<sequence>MDLLAGRSSPIYHRKKGQLTEKMNGAGIQKLNFQAVLLSAPSIDSVMDCYEPLFPRPYHKELKNAYMRK</sequence>
<comment type="caution">
    <text evidence="1">The sequence shown here is derived from an EMBL/GenBank/DDBJ whole genome shotgun (WGS) entry which is preliminary data.</text>
</comment>
<name>A0AAV4V264_CAEEX</name>
<keyword evidence="2" id="KW-1185">Reference proteome</keyword>